<keyword evidence="10" id="KW-0560">Oxidoreductase</keyword>
<dbReference type="Pfam" id="PF03653">
    <property type="entry name" value="UPF0093"/>
    <property type="match status" value="1"/>
</dbReference>
<dbReference type="InterPro" id="IPR005265">
    <property type="entry name" value="HemJ-like"/>
</dbReference>
<keyword evidence="8 14" id="KW-0479">Metal-binding</keyword>
<evidence type="ECO:0000256" key="3">
    <source>
        <dbReference type="ARBA" id="ARBA00006501"/>
    </source>
</evidence>
<feature type="transmembrane region" description="Helical" evidence="15">
    <location>
        <begin position="75"/>
        <end position="94"/>
    </location>
</feature>
<comment type="subcellular location">
    <subcellularLocation>
        <location evidence="1">Cell membrane</location>
        <topology evidence="1">Multi-pass membrane protein</topology>
    </subcellularLocation>
</comment>
<evidence type="ECO:0000256" key="7">
    <source>
        <dbReference type="ARBA" id="ARBA00022692"/>
    </source>
</evidence>
<dbReference type="STRING" id="463040.CAL15_17910"/>
<evidence type="ECO:0000313" key="17">
    <source>
        <dbReference type="Proteomes" id="UP000194161"/>
    </source>
</evidence>
<proteinExistence type="inferred from homology"/>
<evidence type="ECO:0000256" key="8">
    <source>
        <dbReference type="ARBA" id="ARBA00022723"/>
    </source>
</evidence>
<feature type="transmembrane region" description="Helical" evidence="15">
    <location>
        <begin position="115"/>
        <end position="134"/>
    </location>
</feature>
<organism evidence="16 17">
    <name type="scientific">Bordetella genomosp. 13</name>
    <dbReference type="NCBI Taxonomy" id="463040"/>
    <lineage>
        <taxon>Bacteria</taxon>
        <taxon>Pseudomonadati</taxon>
        <taxon>Pseudomonadota</taxon>
        <taxon>Betaproteobacteria</taxon>
        <taxon>Burkholderiales</taxon>
        <taxon>Alcaligenaceae</taxon>
        <taxon>Bordetella</taxon>
    </lineage>
</organism>
<dbReference type="GO" id="GO:0005886">
    <property type="term" value="C:plasma membrane"/>
    <property type="evidence" value="ECO:0007669"/>
    <property type="project" value="UniProtKB-SubCell"/>
</dbReference>
<dbReference type="GO" id="GO:0006782">
    <property type="term" value="P:protoporphyrinogen IX biosynthetic process"/>
    <property type="evidence" value="ECO:0007669"/>
    <property type="project" value="UniProtKB-UniRule"/>
</dbReference>
<comment type="similarity">
    <text evidence="3 14">Belongs to the HemJ family.</text>
</comment>
<evidence type="ECO:0000256" key="14">
    <source>
        <dbReference type="PIRNR" id="PIRNR004638"/>
    </source>
</evidence>
<feature type="transmembrane region" description="Helical" evidence="15">
    <location>
        <begin position="6"/>
        <end position="26"/>
    </location>
</feature>
<comment type="catalytic activity">
    <reaction evidence="13 14">
        <text>protoporphyrinogen IX + 3 A = protoporphyrin IX + 3 AH2</text>
        <dbReference type="Rhea" id="RHEA:62000"/>
        <dbReference type="ChEBI" id="CHEBI:13193"/>
        <dbReference type="ChEBI" id="CHEBI:17499"/>
        <dbReference type="ChEBI" id="CHEBI:57306"/>
        <dbReference type="ChEBI" id="CHEBI:57307"/>
    </reaction>
</comment>
<evidence type="ECO:0000256" key="5">
    <source>
        <dbReference type="ARBA" id="ARBA00022475"/>
    </source>
</evidence>
<dbReference type="KEGG" id="bgm:CAL15_17910"/>
<evidence type="ECO:0000256" key="9">
    <source>
        <dbReference type="ARBA" id="ARBA00022989"/>
    </source>
</evidence>
<comment type="cofactor">
    <cofactor evidence="14">
        <name>heme b</name>
        <dbReference type="ChEBI" id="CHEBI:60344"/>
    </cofactor>
    <text evidence="14">Binds 1 heme b (iron(II)-protoporphyrin IX) group per subunit.</text>
</comment>
<dbReference type="GO" id="GO:0070818">
    <property type="term" value="F:protoporphyrinogen oxidase activity"/>
    <property type="evidence" value="ECO:0007669"/>
    <property type="project" value="UniProtKB-UniRule"/>
</dbReference>
<name>A0A1W6ZFC5_9BORD</name>
<evidence type="ECO:0000256" key="13">
    <source>
        <dbReference type="ARBA" id="ARBA00048390"/>
    </source>
</evidence>
<dbReference type="EC" id="1.3.99.-" evidence="14"/>
<dbReference type="AlphaFoldDB" id="A0A1W6ZFC5"/>
<comment type="pathway">
    <text evidence="2 14">Porphyrin-containing compound metabolism; protoporphyrin-IX biosynthesis; protoporphyrin-IX from protoporphyrinogen-IX: step 1/1.</text>
</comment>
<dbReference type="Proteomes" id="UP000194161">
    <property type="component" value="Chromosome"/>
</dbReference>
<keyword evidence="12 14" id="KW-0472">Membrane</keyword>
<accession>A0A1W6ZFC5</accession>
<evidence type="ECO:0000256" key="1">
    <source>
        <dbReference type="ARBA" id="ARBA00004651"/>
    </source>
</evidence>
<keyword evidence="5 14" id="KW-1003">Cell membrane</keyword>
<keyword evidence="6 14" id="KW-0349">Heme</keyword>
<protein>
    <recommendedName>
        <fullName evidence="4 14">Protoporphyrinogen IX oxidase</fullName>
        <ecNumber evidence="14">1.3.99.-</ecNumber>
    </recommendedName>
</protein>
<dbReference type="PANTHER" id="PTHR40255">
    <property type="entry name" value="UPF0093 MEMBRANE PROTEIN SLR1790"/>
    <property type="match status" value="1"/>
</dbReference>
<evidence type="ECO:0000256" key="4">
    <source>
        <dbReference type="ARBA" id="ARBA00017504"/>
    </source>
</evidence>
<keyword evidence="9 15" id="KW-1133">Transmembrane helix</keyword>
<dbReference type="EMBL" id="CP021111">
    <property type="protein sequence ID" value="ARP96086.1"/>
    <property type="molecule type" value="Genomic_DNA"/>
</dbReference>
<sequence>MAWLMSLHIATLTIWSASLLYMPVMFSVDHEMSTATSKRLRVMSRFAFIAVASPAAVLAIISGSGLAYLTQASGSWLAAKLAVVALMAGFHVYCGRMLAMLGHEGSHKRERSAATAWLIVVPLILIPTVLWLVLAKPALLSGLEGAPW</sequence>
<evidence type="ECO:0000256" key="2">
    <source>
        <dbReference type="ARBA" id="ARBA00005073"/>
    </source>
</evidence>
<evidence type="ECO:0000256" key="15">
    <source>
        <dbReference type="SAM" id="Phobius"/>
    </source>
</evidence>
<comment type="function">
    <text evidence="14">Catalyzes the oxidation of protoporphyrinogen IX to protoporphyrin IX.</text>
</comment>
<keyword evidence="11 14" id="KW-0408">Iron</keyword>
<reference evidence="16 17" key="1">
    <citation type="submission" date="2017-05" db="EMBL/GenBank/DDBJ databases">
        <title>Complete and WGS of Bordetella genogroups.</title>
        <authorList>
            <person name="Spilker T."/>
            <person name="LiPuma J."/>
        </authorList>
    </citation>
    <scope>NUCLEOTIDE SEQUENCE [LARGE SCALE GENOMIC DNA]</scope>
    <source>
        <strain evidence="16 17">AU7206</strain>
    </source>
</reference>
<dbReference type="GO" id="GO:0046872">
    <property type="term" value="F:metal ion binding"/>
    <property type="evidence" value="ECO:0007669"/>
    <property type="project" value="UniProtKB-UniRule"/>
</dbReference>
<dbReference type="PIRSF" id="PIRSF004638">
    <property type="entry name" value="UCP004638"/>
    <property type="match status" value="1"/>
</dbReference>
<dbReference type="UniPathway" id="UPA00251">
    <property type="reaction ID" value="UER00324"/>
</dbReference>
<gene>
    <name evidence="16" type="ORF">CAL15_17910</name>
</gene>
<evidence type="ECO:0000256" key="10">
    <source>
        <dbReference type="ARBA" id="ARBA00023002"/>
    </source>
</evidence>
<evidence type="ECO:0000256" key="12">
    <source>
        <dbReference type="ARBA" id="ARBA00023136"/>
    </source>
</evidence>
<evidence type="ECO:0000256" key="6">
    <source>
        <dbReference type="ARBA" id="ARBA00022617"/>
    </source>
</evidence>
<dbReference type="PANTHER" id="PTHR40255:SF1">
    <property type="entry name" value="PROTOPORPHYRINOGEN IX OXIDASE"/>
    <property type="match status" value="1"/>
</dbReference>
<feature type="transmembrane region" description="Helical" evidence="15">
    <location>
        <begin position="46"/>
        <end position="69"/>
    </location>
</feature>
<keyword evidence="17" id="KW-1185">Reference proteome</keyword>
<evidence type="ECO:0000256" key="11">
    <source>
        <dbReference type="ARBA" id="ARBA00023004"/>
    </source>
</evidence>
<evidence type="ECO:0000313" key="16">
    <source>
        <dbReference type="EMBL" id="ARP96086.1"/>
    </source>
</evidence>
<keyword evidence="7 15" id="KW-0812">Transmembrane</keyword>